<dbReference type="InterPro" id="IPR029018">
    <property type="entry name" value="Hex-like_dom2"/>
</dbReference>
<sequence>MIWEWQITQQSKHLKDIISKNYFMIISSKNIFIVLWLTCISLKAQDNLRNELNLMPWPQELTKTNTKLVVDANFTISVQKKEGRVYNYATNIIRRITNKTGVFIKEGFPRLNAKNATIKVEFDKTEKLGIHVDESYVLEVKEQEVLIKAKTDVGAIRALETVVQLITFDEEKFFIPSVFIKDSPRFVWRGLMIDVARHFQPVYVIKRNLRAMAALKMNVFHWHLSDDQGYRIESKVFPKLHKEASDNLYYTHSQIKDVIHYANSLGIRVIPEIDVPGHATAILTAYPELGSKKNEKYELERYSGVFDPTLDPTNTEVYVFLDKLFSEVTTLFPDEYFHIGGDENEGKHWNENKEISKFKKEHNLKSNHELQTYFNIKLQKILSKYNKKLMGWDEIMTKDMPKTAIIHSWRGANEGFEKGTLVKAVKKGYNVVLSNDYYIDRLQSVNYHYMIDPVGNKKLTKKEEQRVLGGEVTMWSELVTPLTIDSRIWPRTAAIAERFWSSKKVSNIANMRKRLAVVNDNLELIGITNKSSVEVILRNITKTNTIEPLKVLTGVYEPLKVYTRNKEGTEYKTFSPFILFADACTADAADAYTFNILVSDFIKTPNEVKKAEIIKYFIKWEKGYTDFLKLPNNPILNKYKKHYKSLHQTALFCLEMLESSALSKKDRKKLEKQIEFLKTPLEDTELMVVESIEKLYNFSLSTLHKSINNED</sequence>
<evidence type="ECO:0000256" key="1">
    <source>
        <dbReference type="ARBA" id="ARBA00006285"/>
    </source>
</evidence>
<dbReference type="EMBL" id="QUNS01000003">
    <property type="protein sequence ID" value="REH52341.1"/>
    <property type="molecule type" value="Genomic_DNA"/>
</dbReference>
<keyword evidence="3" id="KW-0325">Glycoprotein</keyword>
<comment type="similarity">
    <text evidence="1">Belongs to the glycosyl hydrolase 20 family.</text>
</comment>
<dbReference type="InterPro" id="IPR029019">
    <property type="entry name" value="HEX_eukaryotic_N"/>
</dbReference>
<dbReference type="GO" id="GO:0030203">
    <property type="term" value="P:glycosaminoglycan metabolic process"/>
    <property type="evidence" value="ECO:0007669"/>
    <property type="project" value="TreeGrafter"/>
</dbReference>
<dbReference type="Pfam" id="PF14845">
    <property type="entry name" value="Glycohydro_20b2"/>
    <property type="match status" value="1"/>
</dbReference>
<reference evidence="9 10" key="1">
    <citation type="submission" date="2018-08" db="EMBL/GenBank/DDBJ databases">
        <title>Genomic Encyclopedia of Type Strains, Phase IV (KMG-IV): sequencing the most valuable type-strain genomes for metagenomic binning, comparative biology and taxonomic classification.</title>
        <authorList>
            <person name="Goeker M."/>
        </authorList>
    </citation>
    <scope>NUCLEOTIDE SEQUENCE [LARGE SCALE GENOMIC DNA]</scope>
    <source>
        <strain evidence="9 10">DSM 18841</strain>
    </source>
</reference>
<name>A0A3E0I145_9FLAO</name>
<evidence type="ECO:0000256" key="5">
    <source>
        <dbReference type="PIRSR" id="PIRSR625705-1"/>
    </source>
</evidence>
<dbReference type="InterPro" id="IPR025705">
    <property type="entry name" value="Beta_hexosaminidase_sua/sub"/>
</dbReference>
<dbReference type="RefSeq" id="WP_245939447.1">
    <property type="nucleotide sequence ID" value="NZ_QUNS01000003.1"/>
</dbReference>
<evidence type="ECO:0000313" key="9">
    <source>
        <dbReference type="EMBL" id="REH52341.1"/>
    </source>
</evidence>
<keyword evidence="2" id="KW-0378">Hydrolase</keyword>
<keyword evidence="6" id="KW-0472">Membrane</keyword>
<dbReference type="PANTHER" id="PTHR22600">
    <property type="entry name" value="BETA-HEXOSAMINIDASE"/>
    <property type="match status" value="1"/>
</dbReference>
<dbReference type="Pfam" id="PF00728">
    <property type="entry name" value="Glyco_hydro_20"/>
    <property type="match status" value="1"/>
</dbReference>
<dbReference type="GO" id="GO:0004563">
    <property type="term" value="F:beta-N-acetylhexosaminidase activity"/>
    <property type="evidence" value="ECO:0007669"/>
    <property type="project" value="InterPro"/>
</dbReference>
<dbReference type="GO" id="GO:0006689">
    <property type="term" value="P:ganglioside catabolic process"/>
    <property type="evidence" value="ECO:0007669"/>
    <property type="project" value="TreeGrafter"/>
</dbReference>
<dbReference type="InterPro" id="IPR017853">
    <property type="entry name" value="GH"/>
</dbReference>
<keyword evidence="6" id="KW-1133">Transmembrane helix</keyword>
<gene>
    <name evidence="9" type="ORF">C7448_10373</name>
</gene>
<evidence type="ECO:0000259" key="7">
    <source>
        <dbReference type="Pfam" id="PF00728"/>
    </source>
</evidence>
<evidence type="ECO:0000256" key="3">
    <source>
        <dbReference type="ARBA" id="ARBA00023180"/>
    </source>
</evidence>
<dbReference type="InterPro" id="IPR015883">
    <property type="entry name" value="Glyco_hydro_20_cat"/>
</dbReference>
<accession>A0A3E0I145</accession>
<dbReference type="Gene3D" id="3.20.20.80">
    <property type="entry name" value="Glycosidases"/>
    <property type="match status" value="1"/>
</dbReference>
<dbReference type="CDD" id="cd06570">
    <property type="entry name" value="GH20_chitobiase-like_1"/>
    <property type="match status" value="1"/>
</dbReference>
<organism evidence="9 10">
    <name type="scientific">Tenacibaculum gallaicum</name>
    <dbReference type="NCBI Taxonomy" id="561505"/>
    <lineage>
        <taxon>Bacteria</taxon>
        <taxon>Pseudomonadati</taxon>
        <taxon>Bacteroidota</taxon>
        <taxon>Flavobacteriia</taxon>
        <taxon>Flavobacteriales</taxon>
        <taxon>Flavobacteriaceae</taxon>
        <taxon>Tenacibaculum</taxon>
    </lineage>
</organism>
<dbReference type="GO" id="GO:0005975">
    <property type="term" value="P:carbohydrate metabolic process"/>
    <property type="evidence" value="ECO:0007669"/>
    <property type="project" value="InterPro"/>
</dbReference>
<keyword evidence="6" id="KW-0812">Transmembrane</keyword>
<evidence type="ECO:0000256" key="4">
    <source>
        <dbReference type="ARBA" id="ARBA00023295"/>
    </source>
</evidence>
<dbReference type="AlphaFoldDB" id="A0A3E0I145"/>
<dbReference type="PRINTS" id="PR00738">
    <property type="entry name" value="GLHYDRLASE20"/>
</dbReference>
<dbReference type="GO" id="GO:0005764">
    <property type="term" value="C:lysosome"/>
    <property type="evidence" value="ECO:0007669"/>
    <property type="project" value="TreeGrafter"/>
</dbReference>
<dbReference type="SUPFAM" id="SSF51445">
    <property type="entry name" value="(Trans)glycosidases"/>
    <property type="match status" value="1"/>
</dbReference>
<proteinExistence type="inferred from homology"/>
<feature type="domain" description="Glycoside hydrolase family 20 catalytic" evidence="7">
    <location>
        <begin position="186"/>
        <end position="502"/>
    </location>
</feature>
<evidence type="ECO:0000313" key="10">
    <source>
        <dbReference type="Proteomes" id="UP000256884"/>
    </source>
</evidence>
<dbReference type="SUPFAM" id="SSF55545">
    <property type="entry name" value="beta-N-acetylhexosaminidase-like domain"/>
    <property type="match status" value="1"/>
</dbReference>
<evidence type="ECO:0000259" key="8">
    <source>
        <dbReference type="Pfam" id="PF14845"/>
    </source>
</evidence>
<feature type="domain" description="Beta-hexosaminidase eukaryotic type N-terminal" evidence="8">
    <location>
        <begin position="54"/>
        <end position="165"/>
    </location>
</feature>
<dbReference type="Gene3D" id="3.30.379.10">
    <property type="entry name" value="Chitobiase/beta-hexosaminidase domain 2-like"/>
    <property type="match status" value="1"/>
</dbReference>
<dbReference type="GO" id="GO:0016020">
    <property type="term" value="C:membrane"/>
    <property type="evidence" value="ECO:0007669"/>
    <property type="project" value="TreeGrafter"/>
</dbReference>
<protein>
    <submittedName>
        <fullName evidence="9">Hexosaminidase</fullName>
    </submittedName>
</protein>
<comment type="caution">
    <text evidence="9">The sequence shown here is derived from an EMBL/GenBank/DDBJ whole genome shotgun (WGS) entry which is preliminary data.</text>
</comment>
<evidence type="ECO:0000256" key="6">
    <source>
        <dbReference type="SAM" id="Phobius"/>
    </source>
</evidence>
<evidence type="ECO:0000256" key="2">
    <source>
        <dbReference type="ARBA" id="ARBA00022801"/>
    </source>
</evidence>
<dbReference type="Proteomes" id="UP000256884">
    <property type="component" value="Unassembled WGS sequence"/>
</dbReference>
<feature type="transmembrane region" description="Helical" evidence="6">
    <location>
        <begin position="21"/>
        <end position="38"/>
    </location>
</feature>
<keyword evidence="10" id="KW-1185">Reference proteome</keyword>
<dbReference type="PANTHER" id="PTHR22600:SF21">
    <property type="entry name" value="BETA-HEXOSAMINIDASE A"/>
    <property type="match status" value="1"/>
</dbReference>
<keyword evidence="4" id="KW-0326">Glycosidase</keyword>
<feature type="active site" description="Proton donor" evidence="5">
    <location>
        <position position="343"/>
    </location>
</feature>